<evidence type="ECO:0000313" key="1">
    <source>
        <dbReference type="EMBL" id="KAF7285096.1"/>
    </source>
</evidence>
<organism evidence="1 2">
    <name type="scientific">Rhynchophorus ferrugineus</name>
    <name type="common">Red palm weevil</name>
    <name type="synonym">Curculio ferrugineus</name>
    <dbReference type="NCBI Taxonomy" id="354439"/>
    <lineage>
        <taxon>Eukaryota</taxon>
        <taxon>Metazoa</taxon>
        <taxon>Ecdysozoa</taxon>
        <taxon>Arthropoda</taxon>
        <taxon>Hexapoda</taxon>
        <taxon>Insecta</taxon>
        <taxon>Pterygota</taxon>
        <taxon>Neoptera</taxon>
        <taxon>Endopterygota</taxon>
        <taxon>Coleoptera</taxon>
        <taxon>Polyphaga</taxon>
        <taxon>Cucujiformia</taxon>
        <taxon>Curculionidae</taxon>
        <taxon>Dryophthorinae</taxon>
        <taxon>Rhynchophorus</taxon>
    </lineage>
</organism>
<gene>
    <name evidence="1" type="ORF">GWI33_011947</name>
</gene>
<evidence type="ECO:0000313" key="2">
    <source>
        <dbReference type="Proteomes" id="UP000625711"/>
    </source>
</evidence>
<reference evidence="1" key="1">
    <citation type="submission" date="2020-08" db="EMBL/GenBank/DDBJ databases">
        <title>Genome sequencing and assembly of the red palm weevil Rhynchophorus ferrugineus.</title>
        <authorList>
            <person name="Dias G.B."/>
            <person name="Bergman C.M."/>
            <person name="Manee M."/>
        </authorList>
    </citation>
    <scope>NUCLEOTIDE SEQUENCE</scope>
    <source>
        <strain evidence="1">AA-2017</strain>
        <tissue evidence="1">Whole larva</tissue>
    </source>
</reference>
<comment type="caution">
    <text evidence="1">The sequence shown here is derived from an EMBL/GenBank/DDBJ whole genome shotgun (WGS) entry which is preliminary data.</text>
</comment>
<dbReference type="Proteomes" id="UP000625711">
    <property type="component" value="Unassembled WGS sequence"/>
</dbReference>
<keyword evidence="2" id="KW-1185">Reference proteome</keyword>
<sequence length="115" mass="13306">MTVCPVDRLFIFAPADRRRNKSAITHRKTRTQIDAVAVPLHKAIRQLSILNIYEDLKLSNFYYVTLQALRLSPDPSPIDRYAKIFMESRLDFLTECIFKLRLPVDGALNAEREAL</sequence>
<name>A0A834ISA7_RHYFE</name>
<dbReference type="AlphaFoldDB" id="A0A834ISA7"/>
<proteinExistence type="predicted"/>
<dbReference type="EMBL" id="JAACXV010000061">
    <property type="protein sequence ID" value="KAF7285096.1"/>
    <property type="molecule type" value="Genomic_DNA"/>
</dbReference>
<accession>A0A834ISA7</accession>
<protein>
    <submittedName>
        <fullName evidence="1">Uncharacterized protein</fullName>
    </submittedName>
</protein>